<dbReference type="PANTHER" id="PTHR45951:SF3">
    <property type="entry name" value="PROTEIN DISPATCHED"/>
    <property type="match status" value="1"/>
</dbReference>
<comment type="subcellular location">
    <subcellularLocation>
        <location evidence="1">Membrane</location>
        <topology evidence="1">Multi-pass membrane protein</topology>
    </subcellularLocation>
</comment>
<name>A0A915L3U8_ROMCU</name>
<dbReference type="AlphaFoldDB" id="A0A915L3U8"/>
<organism evidence="7 8">
    <name type="scientific">Romanomermis culicivorax</name>
    <name type="common">Nematode worm</name>
    <dbReference type="NCBI Taxonomy" id="13658"/>
    <lineage>
        <taxon>Eukaryota</taxon>
        <taxon>Metazoa</taxon>
        <taxon>Ecdysozoa</taxon>
        <taxon>Nematoda</taxon>
        <taxon>Enoplea</taxon>
        <taxon>Dorylaimia</taxon>
        <taxon>Mermithida</taxon>
        <taxon>Mermithoidea</taxon>
        <taxon>Mermithidae</taxon>
        <taxon>Romanomermis</taxon>
    </lineage>
</organism>
<dbReference type="GO" id="GO:0022857">
    <property type="term" value="F:transmembrane transporter activity"/>
    <property type="evidence" value="ECO:0007669"/>
    <property type="project" value="TreeGrafter"/>
</dbReference>
<dbReference type="GO" id="GO:0016020">
    <property type="term" value="C:membrane"/>
    <property type="evidence" value="ECO:0007669"/>
    <property type="project" value="UniProtKB-SubCell"/>
</dbReference>
<keyword evidence="4 6" id="KW-0472">Membrane</keyword>
<keyword evidence="7" id="KW-1185">Reference proteome</keyword>
<evidence type="ECO:0000256" key="5">
    <source>
        <dbReference type="ARBA" id="ARBA00023180"/>
    </source>
</evidence>
<protein>
    <submittedName>
        <fullName evidence="8">Uncharacterized protein</fullName>
    </submittedName>
</protein>
<feature type="transmembrane region" description="Helical" evidence="6">
    <location>
        <begin position="12"/>
        <end position="36"/>
    </location>
</feature>
<evidence type="ECO:0000256" key="3">
    <source>
        <dbReference type="ARBA" id="ARBA00022989"/>
    </source>
</evidence>
<reference evidence="8" key="1">
    <citation type="submission" date="2022-11" db="UniProtKB">
        <authorList>
            <consortium name="WormBaseParasite"/>
        </authorList>
    </citation>
    <scope>IDENTIFICATION</scope>
</reference>
<proteinExistence type="predicted"/>
<dbReference type="GO" id="GO:0007224">
    <property type="term" value="P:smoothened signaling pathway"/>
    <property type="evidence" value="ECO:0007669"/>
    <property type="project" value="TreeGrafter"/>
</dbReference>
<evidence type="ECO:0000256" key="1">
    <source>
        <dbReference type="ARBA" id="ARBA00004141"/>
    </source>
</evidence>
<keyword evidence="3 6" id="KW-1133">Transmembrane helix</keyword>
<keyword evidence="2 6" id="KW-0812">Transmembrane</keyword>
<dbReference type="WBParaSite" id="nRc.2.0.1.t45177-RA">
    <property type="protein sequence ID" value="nRc.2.0.1.t45177-RA"/>
    <property type="gene ID" value="nRc.2.0.1.g45177"/>
</dbReference>
<keyword evidence="5" id="KW-0325">Glycoprotein</keyword>
<evidence type="ECO:0000256" key="6">
    <source>
        <dbReference type="SAM" id="Phobius"/>
    </source>
</evidence>
<sequence length="92" mass="10062">MIISSYSKLIVRFPASILICGIVTSFAITILTVAFVEWPDLSDPTAGFNTSGTEISDKLATFRYLQANIGPGKYFHQFPNESLVEKISGADE</sequence>
<evidence type="ECO:0000256" key="2">
    <source>
        <dbReference type="ARBA" id="ARBA00022692"/>
    </source>
</evidence>
<dbReference type="InterPro" id="IPR052081">
    <property type="entry name" value="Dispatched_Hh_regulator"/>
</dbReference>
<dbReference type="PANTHER" id="PTHR45951">
    <property type="entry name" value="PROTEIN DISPATCHED-RELATED"/>
    <property type="match status" value="1"/>
</dbReference>
<accession>A0A915L3U8</accession>
<evidence type="ECO:0000313" key="7">
    <source>
        <dbReference type="Proteomes" id="UP000887565"/>
    </source>
</evidence>
<evidence type="ECO:0000256" key="4">
    <source>
        <dbReference type="ARBA" id="ARBA00023136"/>
    </source>
</evidence>
<evidence type="ECO:0000313" key="8">
    <source>
        <dbReference type="WBParaSite" id="nRc.2.0.1.t45177-RA"/>
    </source>
</evidence>
<dbReference type="Proteomes" id="UP000887565">
    <property type="component" value="Unplaced"/>
</dbReference>